<accession>A0A439D8T3</accession>
<comment type="subcellular location">
    <subcellularLocation>
        <location evidence="1">Membrane</location>
        <topology evidence="1">Single-pass membrane protein</topology>
    </subcellularLocation>
</comment>
<feature type="region of interest" description="Disordered" evidence="5">
    <location>
        <begin position="222"/>
        <end position="297"/>
    </location>
</feature>
<evidence type="ECO:0000256" key="5">
    <source>
        <dbReference type="SAM" id="MobiDB-lite"/>
    </source>
</evidence>
<feature type="compositionally biased region" description="Polar residues" evidence="5">
    <location>
        <begin position="224"/>
        <end position="252"/>
    </location>
</feature>
<dbReference type="PANTHER" id="PTHR15549">
    <property type="entry name" value="PAIRED IMMUNOGLOBULIN-LIKE TYPE 2 RECEPTOR"/>
    <property type="match status" value="1"/>
</dbReference>
<keyword evidence="4 6" id="KW-0472">Membrane</keyword>
<dbReference type="Proteomes" id="UP000286045">
    <property type="component" value="Unassembled WGS sequence"/>
</dbReference>
<evidence type="ECO:0000256" key="3">
    <source>
        <dbReference type="ARBA" id="ARBA00022989"/>
    </source>
</evidence>
<keyword evidence="3 6" id="KW-1133">Transmembrane helix</keyword>
<evidence type="ECO:0000256" key="2">
    <source>
        <dbReference type="ARBA" id="ARBA00022692"/>
    </source>
</evidence>
<evidence type="ECO:0000256" key="1">
    <source>
        <dbReference type="ARBA" id="ARBA00004167"/>
    </source>
</evidence>
<dbReference type="GO" id="GO:0071944">
    <property type="term" value="C:cell periphery"/>
    <property type="evidence" value="ECO:0007669"/>
    <property type="project" value="UniProtKB-ARBA"/>
</dbReference>
<name>A0A439D8T3_9PEZI</name>
<feature type="transmembrane region" description="Helical" evidence="6">
    <location>
        <begin position="148"/>
        <end position="168"/>
    </location>
</feature>
<sequence length="297" mass="32138">MTTPSPTPSPTLEADWTPTSSGCLRTDDYWIWEYNATAFDARTVLGGPSQTTNCFASTWDPTVTYDGSACPAQYTSACQNSNGGAVTCCPSAYDFSCQPETWSTGVHAEWFRCVSRYGNREVMTLTRTDFQQNTIAMGTRTRQSYEHLFALALMYTTPTSTSATSYLPTSDPSSTEMPSGDTSSGLSAGAAAGIGVGAAVAVIILALLLWFIFRRRRAARRSGETSQFPTTVTPMAPTPGTSVAYTYATQDSHIPPHHLAQPPVASPLPKEPPKELPAHQEPIFELQGDSNRQQNRP</sequence>
<dbReference type="STRING" id="363999.A0A439D8T3"/>
<evidence type="ECO:0000313" key="7">
    <source>
        <dbReference type="EMBL" id="RWA10796.1"/>
    </source>
</evidence>
<organism evidence="7 8">
    <name type="scientific">Xylaria grammica</name>
    <dbReference type="NCBI Taxonomy" id="363999"/>
    <lineage>
        <taxon>Eukaryota</taxon>
        <taxon>Fungi</taxon>
        <taxon>Dikarya</taxon>
        <taxon>Ascomycota</taxon>
        <taxon>Pezizomycotina</taxon>
        <taxon>Sordariomycetes</taxon>
        <taxon>Xylariomycetidae</taxon>
        <taxon>Xylariales</taxon>
        <taxon>Xylariaceae</taxon>
        <taxon>Xylaria</taxon>
    </lineage>
</organism>
<dbReference type="AlphaFoldDB" id="A0A439D8T3"/>
<dbReference type="InterPro" id="IPR051694">
    <property type="entry name" value="Immunoregulatory_rcpt-like"/>
</dbReference>
<evidence type="ECO:0000256" key="4">
    <source>
        <dbReference type="ARBA" id="ARBA00023136"/>
    </source>
</evidence>
<dbReference type="EMBL" id="RYZI01000101">
    <property type="protein sequence ID" value="RWA10796.1"/>
    <property type="molecule type" value="Genomic_DNA"/>
</dbReference>
<keyword evidence="8" id="KW-1185">Reference proteome</keyword>
<evidence type="ECO:0000313" key="8">
    <source>
        <dbReference type="Proteomes" id="UP000286045"/>
    </source>
</evidence>
<feature type="transmembrane region" description="Helical" evidence="6">
    <location>
        <begin position="188"/>
        <end position="213"/>
    </location>
</feature>
<protein>
    <recommendedName>
        <fullName evidence="9">Mid2 domain-containing protein</fullName>
    </recommendedName>
</protein>
<feature type="compositionally biased region" description="Low complexity" evidence="5">
    <location>
        <begin position="161"/>
        <end position="170"/>
    </location>
</feature>
<keyword evidence="2 6" id="KW-0812">Transmembrane</keyword>
<feature type="region of interest" description="Disordered" evidence="5">
    <location>
        <begin position="161"/>
        <end position="186"/>
    </location>
</feature>
<feature type="compositionally biased region" description="Polar residues" evidence="5">
    <location>
        <begin position="171"/>
        <end position="182"/>
    </location>
</feature>
<dbReference type="GO" id="GO:0016020">
    <property type="term" value="C:membrane"/>
    <property type="evidence" value="ECO:0007669"/>
    <property type="project" value="UniProtKB-SubCell"/>
</dbReference>
<comment type="caution">
    <text evidence="7">The sequence shown here is derived from an EMBL/GenBank/DDBJ whole genome shotgun (WGS) entry which is preliminary data.</text>
</comment>
<feature type="compositionally biased region" description="Polar residues" evidence="5">
    <location>
        <begin position="288"/>
        <end position="297"/>
    </location>
</feature>
<proteinExistence type="predicted"/>
<gene>
    <name evidence="7" type="ORF">EKO27_g4314</name>
</gene>
<evidence type="ECO:0008006" key="9">
    <source>
        <dbReference type="Google" id="ProtNLM"/>
    </source>
</evidence>
<dbReference type="PANTHER" id="PTHR15549:SF26">
    <property type="entry name" value="AXIAL BUDDING PATTERN PROTEIN 2-RELATED"/>
    <property type="match status" value="1"/>
</dbReference>
<reference evidence="7 8" key="1">
    <citation type="submission" date="2018-12" db="EMBL/GenBank/DDBJ databases">
        <title>Draft genome sequence of Xylaria grammica IHI A82.</title>
        <authorList>
            <person name="Buettner E."/>
            <person name="Kellner H."/>
        </authorList>
    </citation>
    <scope>NUCLEOTIDE SEQUENCE [LARGE SCALE GENOMIC DNA]</scope>
    <source>
        <strain evidence="7 8">IHI A82</strain>
    </source>
</reference>
<evidence type="ECO:0000256" key="6">
    <source>
        <dbReference type="SAM" id="Phobius"/>
    </source>
</evidence>